<accession>A0A6J4VPX4</accession>
<name>A0A6J4VPX4_9BACT</name>
<protein>
    <submittedName>
        <fullName evidence="1">Uncharacterized protein</fullName>
    </submittedName>
</protein>
<dbReference type="AlphaFoldDB" id="A0A6J4VPX4"/>
<reference evidence="1" key="1">
    <citation type="submission" date="2020-02" db="EMBL/GenBank/DDBJ databases">
        <authorList>
            <person name="Meier V. D."/>
        </authorList>
    </citation>
    <scope>NUCLEOTIDE SEQUENCE</scope>
    <source>
        <strain evidence="1">AVDCRST_MAG19</strain>
    </source>
</reference>
<gene>
    <name evidence="1" type="ORF">AVDCRST_MAG19-4603</name>
</gene>
<dbReference type="EMBL" id="CADCWL010000253">
    <property type="protein sequence ID" value="CAA9585650.1"/>
    <property type="molecule type" value="Genomic_DNA"/>
</dbReference>
<organism evidence="1">
    <name type="scientific">uncultured Thermomicrobiales bacterium</name>
    <dbReference type="NCBI Taxonomy" id="1645740"/>
    <lineage>
        <taxon>Bacteria</taxon>
        <taxon>Pseudomonadati</taxon>
        <taxon>Thermomicrobiota</taxon>
        <taxon>Thermomicrobia</taxon>
        <taxon>Thermomicrobiales</taxon>
        <taxon>environmental samples</taxon>
    </lineage>
</organism>
<proteinExistence type="predicted"/>
<sequence length="69" mass="7785">MYFVFHQVVADMEPRSAKDAETWSPVGDEAEMLGGLHRRWSTGSTEGNQRRWRGLTALIPENGAARHES</sequence>
<evidence type="ECO:0000313" key="1">
    <source>
        <dbReference type="EMBL" id="CAA9585650.1"/>
    </source>
</evidence>